<dbReference type="Pfam" id="PF13302">
    <property type="entry name" value="Acetyltransf_3"/>
    <property type="match status" value="1"/>
</dbReference>
<feature type="compositionally biased region" description="Basic and acidic residues" evidence="1">
    <location>
        <begin position="26"/>
        <end position="36"/>
    </location>
</feature>
<protein>
    <submittedName>
        <fullName evidence="3">Putative acetyltransferase</fullName>
    </submittedName>
</protein>
<dbReference type="Gene3D" id="3.40.630.30">
    <property type="match status" value="1"/>
</dbReference>
<dbReference type="AlphaFoldDB" id="A0A852WZV7"/>
<dbReference type="PANTHER" id="PTHR39173">
    <property type="entry name" value="ACETYLTRANSFERASE"/>
    <property type="match status" value="1"/>
</dbReference>
<name>A0A852WZV7_9MICO</name>
<dbReference type="RefSeq" id="WP_179461361.1">
    <property type="nucleotide sequence ID" value="NZ_JACBZX010000001.1"/>
</dbReference>
<dbReference type="EMBL" id="JACBZX010000001">
    <property type="protein sequence ID" value="NYG35738.1"/>
    <property type="molecule type" value="Genomic_DNA"/>
</dbReference>
<dbReference type="InterPro" id="IPR016181">
    <property type="entry name" value="Acyl_CoA_acyltransferase"/>
</dbReference>
<comment type="caution">
    <text evidence="3">The sequence shown here is derived from an EMBL/GenBank/DDBJ whole genome shotgun (WGS) entry which is preliminary data.</text>
</comment>
<sequence>MAHLVRPDARYHASYLAAHDELVRESADGQAARDGDGDWQQAPDPTTGFAGLSFTRESLEDPAEFRRLVAARRAEELPETPRPAGRVPCTFLWLVEGEEYLGSFALRHELTPWLLDQGGHIGYRVRPSARERGHGRTGLEQTLELAAEMGMPRVLITCREDNLASRRVIEHVGGVLEDVRGGMRRCWVELGPSPSPDGVRPRP</sequence>
<evidence type="ECO:0000313" key="3">
    <source>
        <dbReference type="EMBL" id="NYG35738.1"/>
    </source>
</evidence>
<evidence type="ECO:0000259" key="2">
    <source>
        <dbReference type="PROSITE" id="PS51186"/>
    </source>
</evidence>
<evidence type="ECO:0000256" key="1">
    <source>
        <dbReference type="SAM" id="MobiDB-lite"/>
    </source>
</evidence>
<feature type="domain" description="N-acetyltransferase" evidence="2">
    <location>
        <begin position="52"/>
        <end position="193"/>
    </location>
</feature>
<reference evidence="3 4" key="1">
    <citation type="submission" date="2020-07" db="EMBL/GenBank/DDBJ databases">
        <title>Sequencing the genomes of 1000 actinobacteria strains.</title>
        <authorList>
            <person name="Klenk H.-P."/>
        </authorList>
    </citation>
    <scope>NUCLEOTIDE SEQUENCE [LARGE SCALE GENOMIC DNA]</scope>
    <source>
        <strain evidence="3 4">DSM 24723</strain>
    </source>
</reference>
<keyword evidence="4" id="KW-1185">Reference proteome</keyword>
<dbReference type="GO" id="GO:0016747">
    <property type="term" value="F:acyltransferase activity, transferring groups other than amino-acyl groups"/>
    <property type="evidence" value="ECO:0007669"/>
    <property type="project" value="InterPro"/>
</dbReference>
<accession>A0A852WZV7</accession>
<dbReference type="PROSITE" id="PS51186">
    <property type="entry name" value="GNAT"/>
    <property type="match status" value="1"/>
</dbReference>
<evidence type="ECO:0000313" key="4">
    <source>
        <dbReference type="Proteomes" id="UP000592181"/>
    </source>
</evidence>
<organism evidence="3 4">
    <name type="scientific">Janibacter alkaliphilus</name>
    <dbReference type="NCBI Taxonomy" id="1069963"/>
    <lineage>
        <taxon>Bacteria</taxon>
        <taxon>Bacillati</taxon>
        <taxon>Actinomycetota</taxon>
        <taxon>Actinomycetes</taxon>
        <taxon>Micrococcales</taxon>
        <taxon>Intrasporangiaceae</taxon>
        <taxon>Janibacter</taxon>
    </lineage>
</organism>
<keyword evidence="3" id="KW-0808">Transferase</keyword>
<dbReference type="SUPFAM" id="SSF55729">
    <property type="entry name" value="Acyl-CoA N-acyltransferases (Nat)"/>
    <property type="match status" value="1"/>
</dbReference>
<gene>
    <name evidence="3" type="ORF">BJY28_000207</name>
</gene>
<dbReference type="PANTHER" id="PTHR39173:SF1">
    <property type="entry name" value="ACETYLTRANSFERASE"/>
    <property type="match status" value="1"/>
</dbReference>
<dbReference type="InterPro" id="IPR000182">
    <property type="entry name" value="GNAT_dom"/>
</dbReference>
<dbReference type="Proteomes" id="UP000592181">
    <property type="component" value="Unassembled WGS sequence"/>
</dbReference>
<proteinExistence type="predicted"/>
<feature type="region of interest" description="Disordered" evidence="1">
    <location>
        <begin position="26"/>
        <end position="52"/>
    </location>
</feature>